<dbReference type="GO" id="GO:0006260">
    <property type="term" value="P:DNA replication"/>
    <property type="evidence" value="ECO:0007669"/>
    <property type="project" value="InterPro"/>
</dbReference>
<dbReference type="InterPro" id="IPR007199">
    <property type="entry name" value="Rep_factor-A_N"/>
</dbReference>
<feature type="domain" description="Replication factor-A protein 1 N-terminal" evidence="1">
    <location>
        <begin position="5"/>
        <end position="88"/>
    </location>
</feature>
<dbReference type="CDD" id="cd04477">
    <property type="entry name" value="RPA1N"/>
    <property type="match status" value="1"/>
</dbReference>
<dbReference type="Gene3D" id="2.40.50.140">
    <property type="entry name" value="Nucleic acid-binding proteins"/>
    <property type="match status" value="1"/>
</dbReference>
<evidence type="ECO:0000259" key="1">
    <source>
        <dbReference type="Pfam" id="PF04057"/>
    </source>
</evidence>
<dbReference type="EMBL" id="CAKOGL010000032">
    <property type="protein sequence ID" value="CAH2108752.1"/>
    <property type="molecule type" value="Genomic_DNA"/>
</dbReference>
<dbReference type="InterPro" id="IPR012340">
    <property type="entry name" value="NA-bd_OB-fold"/>
</dbReference>
<dbReference type="AlphaFoldDB" id="A0AAU9VEE0"/>
<gene>
    <name evidence="2" type="ORF">EEDITHA_LOCUS22659</name>
</gene>
<dbReference type="Proteomes" id="UP001153954">
    <property type="component" value="Unassembled WGS sequence"/>
</dbReference>
<evidence type="ECO:0000313" key="3">
    <source>
        <dbReference type="Proteomes" id="UP001153954"/>
    </source>
</evidence>
<evidence type="ECO:0000313" key="2">
    <source>
        <dbReference type="EMBL" id="CAH2108752.1"/>
    </source>
</evidence>
<protein>
    <recommendedName>
        <fullName evidence="1">Replication factor-A protein 1 N-terminal domain-containing protein</fullName>
    </recommendedName>
</protein>
<keyword evidence="3" id="KW-1185">Reference proteome</keyword>
<comment type="caution">
    <text evidence="2">The sequence shown here is derived from an EMBL/GenBank/DDBJ whole genome shotgun (WGS) entry which is preliminary data.</text>
</comment>
<dbReference type="GO" id="GO:0005634">
    <property type="term" value="C:nucleus"/>
    <property type="evidence" value="ECO:0007669"/>
    <property type="project" value="InterPro"/>
</dbReference>
<dbReference type="SUPFAM" id="SSF50249">
    <property type="entry name" value="Nucleic acid-binding proteins"/>
    <property type="match status" value="1"/>
</dbReference>
<dbReference type="Pfam" id="PF04057">
    <property type="entry name" value="Rep-A_N"/>
    <property type="match status" value="1"/>
</dbReference>
<name>A0AAU9VEE0_EUPED</name>
<proteinExistence type="predicted"/>
<accession>A0AAU9VEE0</accession>
<reference evidence="2" key="1">
    <citation type="submission" date="2022-03" db="EMBL/GenBank/DDBJ databases">
        <authorList>
            <person name="Tunstrom K."/>
        </authorList>
    </citation>
    <scope>NUCLEOTIDE SEQUENCE</scope>
</reference>
<sequence length="94" mass="10175">MAYKLSSGSLEIIMNGGVYDKPVMQVLGSKKIQGSGSNERFRLLVSDGKHSHSFAMLATQLNDKLITGELSDFSVVQIDRLVTSVLKSTGKGEK</sequence>
<organism evidence="2 3">
    <name type="scientific">Euphydryas editha</name>
    <name type="common">Edith's checkerspot</name>
    <dbReference type="NCBI Taxonomy" id="104508"/>
    <lineage>
        <taxon>Eukaryota</taxon>
        <taxon>Metazoa</taxon>
        <taxon>Ecdysozoa</taxon>
        <taxon>Arthropoda</taxon>
        <taxon>Hexapoda</taxon>
        <taxon>Insecta</taxon>
        <taxon>Pterygota</taxon>
        <taxon>Neoptera</taxon>
        <taxon>Endopterygota</taxon>
        <taxon>Lepidoptera</taxon>
        <taxon>Glossata</taxon>
        <taxon>Ditrysia</taxon>
        <taxon>Papilionoidea</taxon>
        <taxon>Nymphalidae</taxon>
        <taxon>Nymphalinae</taxon>
        <taxon>Euphydryas</taxon>
    </lineage>
</organism>
<dbReference type="GO" id="GO:0003677">
    <property type="term" value="F:DNA binding"/>
    <property type="evidence" value="ECO:0007669"/>
    <property type="project" value="InterPro"/>
</dbReference>